<feature type="transmembrane region" description="Helical" evidence="1">
    <location>
        <begin position="576"/>
        <end position="598"/>
    </location>
</feature>
<evidence type="ECO:0000313" key="3">
    <source>
        <dbReference type="Proteomes" id="UP000237631"/>
    </source>
</evidence>
<dbReference type="STRING" id="357750.A0A2S6CLS0"/>
<protein>
    <submittedName>
        <fullName evidence="2">Uncharacterized protein</fullName>
    </submittedName>
</protein>
<proteinExistence type="predicted"/>
<keyword evidence="1" id="KW-0472">Membrane</keyword>
<dbReference type="AlphaFoldDB" id="A0A2S6CLS0"/>
<keyword evidence="1" id="KW-0812">Transmembrane</keyword>
<reference evidence="3" key="1">
    <citation type="journal article" date="2017" name="bioRxiv">
        <title>Conservation of a gene cluster reveals novel cercosporin biosynthetic mechanisms and extends production to the genus Colletotrichum.</title>
        <authorList>
            <person name="de Jonge R."/>
            <person name="Ebert M.K."/>
            <person name="Huitt-Roehl C.R."/>
            <person name="Pal P."/>
            <person name="Suttle J.C."/>
            <person name="Spanner R.E."/>
            <person name="Neubauer J.D."/>
            <person name="Jurick W.M.II."/>
            <person name="Stott K.A."/>
            <person name="Secor G.A."/>
            <person name="Thomma B.P.H.J."/>
            <person name="Van de Peer Y."/>
            <person name="Townsend C.A."/>
            <person name="Bolton M.D."/>
        </authorList>
    </citation>
    <scope>NUCLEOTIDE SEQUENCE [LARGE SCALE GENOMIC DNA]</scope>
    <source>
        <strain evidence="3">CBS538.71</strain>
    </source>
</reference>
<sequence>MAGAVLLGLLFALGHHFFYASLHGTEAPSVYDEYHLFGASLSEQQTNTAIGTAFAFLVRACLIFAISLAYQQAVLWSAARESNRGVTVAHLDVLMSALGNLLALGTLSVWVRRPVLLLIAVMAWLVPIASIVTPATLSIGTHTAPSELRKVPQIALKSLNLVAEMPFIPYSPVDYTCSEKPCDHKPRILEAHYAYDGPSNTVRKIALATTAQGRVLNIEAPAPNSSWKLDFIAPTLRCSSVNETITKAIQDNVFDYTLNRDNCSHGPGYLSWKTRNWGLLPDTIDDMVPYLDSDMSDTWPLISDMVVSGYAGKASFFVAVFPSLMSRDINGESTSSMSCTSPAPSELRTTLFGPEAVAPTTILWCETYTSTHRTEFSFVNGVQEIHVDVTDLSDTPLISENRPCDYLVRESLEDFPCVFNATLLQSLSHQAISHAFAEMVLGKIQWTTYVSGGRDLSMEMTSEIASTVLTRSPELAWLRESDLSGRPDYSPLLQSIQPVWEDGTKSKFVGLRNSQRAGTGAPLKDMLEELFLNVTLSLMSEELLQYNSSSPFYPPPTNVTFSMRTNIYVYPAYKLWLAYGLAIGTTGLIVSFGLAAIVSNNASFNPSFSTWMRLSRGAELSAEIEQENLEGRDPLPRYLKELNVRFWREKSGEQRMEEEKLARSEVVDGEADQIELARFGDEVNETGGADRETSLSR</sequence>
<comment type="caution">
    <text evidence="2">The sequence shown here is derived from an EMBL/GenBank/DDBJ whole genome shotgun (WGS) entry which is preliminary data.</text>
</comment>
<evidence type="ECO:0000313" key="2">
    <source>
        <dbReference type="EMBL" id="PPJ60669.1"/>
    </source>
</evidence>
<accession>A0A2S6CLS0</accession>
<organism evidence="2 3">
    <name type="scientific">Cercospora berteroae</name>
    <dbReference type="NCBI Taxonomy" id="357750"/>
    <lineage>
        <taxon>Eukaryota</taxon>
        <taxon>Fungi</taxon>
        <taxon>Dikarya</taxon>
        <taxon>Ascomycota</taxon>
        <taxon>Pezizomycotina</taxon>
        <taxon>Dothideomycetes</taxon>
        <taxon>Dothideomycetidae</taxon>
        <taxon>Mycosphaerellales</taxon>
        <taxon>Mycosphaerellaceae</taxon>
        <taxon>Cercospora</taxon>
    </lineage>
</organism>
<keyword evidence="1" id="KW-1133">Transmembrane helix</keyword>
<evidence type="ECO:0000256" key="1">
    <source>
        <dbReference type="SAM" id="Phobius"/>
    </source>
</evidence>
<keyword evidence="3" id="KW-1185">Reference proteome</keyword>
<dbReference type="Proteomes" id="UP000237631">
    <property type="component" value="Unassembled WGS sequence"/>
</dbReference>
<name>A0A2S6CLS0_9PEZI</name>
<dbReference type="EMBL" id="PNEN01000230">
    <property type="protein sequence ID" value="PPJ60669.1"/>
    <property type="molecule type" value="Genomic_DNA"/>
</dbReference>
<dbReference type="OrthoDB" id="3638211at2759"/>
<feature type="transmembrane region" description="Helical" evidence="1">
    <location>
        <begin position="48"/>
        <end position="70"/>
    </location>
</feature>
<dbReference type="PANTHER" id="PTHR35041">
    <property type="entry name" value="MEDIATOR OF RNA POLYMERASE II TRANSCRIPTION SUBUNIT 1"/>
    <property type="match status" value="1"/>
</dbReference>
<feature type="transmembrane region" description="Helical" evidence="1">
    <location>
        <begin position="117"/>
        <end position="140"/>
    </location>
</feature>
<dbReference type="PANTHER" id="PTHR35041:SF6">
    <property type="entry name" value="FORMYLMETHIONINE DEFORMYLASE-LIKE PROTEIN-RELATED"/>
    <property type="match status" value="1"/>
</dbReference>
<gene>
    <name evidence="2" type="ORF">CBER1_03436</name>
</gene>